<dbReference type="InterPro" id="IPR011004">
    <property type="entry name" value="Trimer_LpxA-like_sf"/>
</dbReference>
<dbReference type="Pfam" id="PF17836">
    <property type="entry name" value="PglD_N"/>
    <property type="match status" value="1"/>
</dbReference>
<gene>
    <name evidence="5" type="ORF">I7V27_19160</name>
</gene>
<dbReference type="InterPro" id="IPR020019">
    <property type="entry name" value="AcTrfase_PglD-like"/>
</dbReference>
<evidence type="ECO:0000259" key="4">
    <source>
        <dbReference type="Pfam" id="PF17836"/>
    </source>
</evidence>
<dbReference type="PANTHER" id="PTHR43300:SF7">
    <property type="entry name" value="UDP-N-ACETYLBACILLOSAMINE N-ACETYLTRANSFERASE"/>
    <property type="match status" value="1"/>
</dbReference>
<dbReference type="Proteomes" id="UP000653275">
    <property type="component" value="Unassembled WGS sequence"/>
</dbReference>
<evidence type="ECO:0000313" key="5">
    <source>
        <dbReference type="EMBL" id="MBL5936560.1"/>
    </source>
</evidence>
<comment type="similarity">
    <text evidence="1">Belongs to the transferase hexapeptide repeat family.</text>
</comment>
<dbReference type="EMBL" id="JAENMS010000012">
    <property type="protein sequence ID" value="MBL5936560.1"/>
    <property type="molecule type" value="Genomic_DNA"/>
</dbReference>
<protein>
    <submittedName>
        <fullName evidence="5">Acetyltransferase</fullName>
    </submittedName>
</protein>
<accession>A0AAP2AH80</accession>
<dbReference type="CDD" id="cd03360">
    <property type="entry name" value="LbH_AT_putative"/>
    <property type="match status" value="1"/>
</dbReference>
<feature type="site" description="Increases basicity of active site His" evidence="2">
    <location>
        <position position="146"/>
    </location>
</feature>
<dbReference type="PANTHER" id="PTHR43300">
    <property type="entry name" value="ACETYLTRANSFERASE"/>
    <property type="match status" value="1"/>
</dbReference>
<organism evidence="5 6">
    <name type="scientific">Lelliottia amnigena</name>
    <name type="common">Enterobacter amnigenus</name>
    <dbReference type="NCBI Taxonomy" id="61646"/>
    <lineage>
        <taxon>Bacteria</taxon>
        <taxon>Pseudomonadati</taxon>
        <taxon>Pseudomonadota</taxon>
        <taxon>Gammaproteobacteria</taxon>
        <taxon>Enterobacterales</taxon>
        <taxon>Enterobacteriaceae</taxon>
        <taxon>Lelliottia</taxon>
    </lineage>
</organism>
<dbReference type="RefSeq" id="WP_202666341.1">
    <property type="nucleotide sequence ID" value="NZ_JAENMR010000012.1"/>
</dbReference>
<feature type="active site" description="Proton acceptor" evidence="2">
    <location>
        <position position="145"/>
    </location>
</feature>
<dbReference type="AlphaFoldDB" id="A0AAP2AH80"/>
<dbReference type="NCBIfam" id="TIGR03570">
    <property type="entry name" value="NeuD_NnaD"/>
    <property type="match status" value="1"/>
</dbReference>
<feature type="binding site" evidence="3">
    <location>
        <position position="75"/>
    </location>
    <ligand>
        <name>substrate</name>
    </ligand>
</feature>
<name>A0AAP2AH80_LELAM</name>
<evidence type="ECO:0000256" key="3">
    <source>
        <dbReference type="PIRSR" id="PIRSR620019-2"/>
    </source>
</evidence>
<evidence type="ECO:0000256" key="2">
    <source>
        <dbReference type="PIRSR" id="PIRSR620019-1"/>
    </source>
</evidence>
<proteinExistence type="inferred from homology"/>
<comment type="caution">
    <text evidence="5">The sequence shown here is derived from an EMBL/GenBank/DDBJ whole genome shotgun (WGS) entry which is preliminary data.</text>
</comment>
<dbReference type="Gene3D" id="3.40.50.20">
    <property type="match status" value="1"/>
</dbReference>
<evidence type="ECO:0000256" key="1">
    <source>
        <dbReference type="ARBA" id="ARBA00007274"/>
    </source>
</evidence>
<dbReference type="InterPro" id="IPR050179">
    <property type="entry name" value="Trans_hexapeptide_repeat"/>
</dbReference>
<sequence length="215" mass="22747">MNDKAETKPIVIIGGGGHASVLVDILKQQGRKIVAVISPDDTQNRHVYNDIEIIKKDSDISRFPTSDILLVNGIGVLPGSSLRFKMTDYYSNLGFKFETVVASTAIISPFAILGAGSQVLHGAIIQAGANIGSHCVINTRAVIEHDVHLGSHNFISPGAIICGQCKSEEGVFVGAGATVIQNIELGAGCSVMANALVSRNVLPRQKVYTSQAIVR</sequence>
<reference evidence="5" key="1">
    <citation type="submission" date="2020-12" db="EMBL/GenBank/DDBJ databases">
        <title>Draft genome sequence of Enterobacter spp., Lelliottia spp. and Serratia spp. isolated from drinking water reservoirs and lakes.</title>
        <authorList>
            <person name="Reitter C."/>
            <person name="Neuhaus K."/>
            <person name="Huegler M."/>
        </authorList>
    </citation>
    <scope>NUCLEOTIDE SEQUENCE</scope>
    <source>
        <strain evidence="5">TZW15</strain>
    </source>
</reference>
<feature type="domain" description="PglD N-terminal" evidence="4">
    <location>
        <begin position="10"/>
        <end position="75"/>
    </location>
</feature>
<dbReference type="SUPFAM" id="SSF51161">
    <property type="entry name" value="Trimeric LpxA-like enzymes"/>
    <property type="match status" value="1"/>
</dbReference>
<dbReference type="Gene3D" id="2.160.10.10">
    <property type="entry name" value="Hexapeptide repeat proteins"/>
    <property type="match status" value="1"/>
</dbReference>
<dbReference type="InterPro" id="IPR041561">
    <property type="entry name" value="PglD_N"/>
</dbReference>
<evidence type="ECO:0000313" key="6">
    <source>
        <dbReference type="Proteomes" id="UP000653275"/>
    </source>
</evidence>